<dbReference type="InterPro" id="IPR036852">
    <property type="entry name" value="Peptidase_S8/S53_dom_sf"/>
</dbReference>
<feature type="active site" description="Charge relay system" evidence="5 6">
    <location>
        <position position="121"/>
    </location>
</feature>
<comment type="similarity">
    <text evidence="1 6">Belongs to the peptidase S8 family.</text>
</comment>
<evidence type="ECO:0000313" key="8">
    <source>
        <dbReference type="EMBL" id="HJB28180.1"/>
    </source>
</evidence>
<dbReference type="PANTHER" id="PTHR43399">
    <property type="entry name" value="SUBTILISIN-RELATED"/>
    <property type="match status" value="1"/>
</dbReference>
<dbReference type="InterPro" id="IPR015500">
    <property type="entry name" value="Peptidase_S8_subtilisin-rel"/>
</dbReference>
<evidence type="ECO:0000256" key="6">
    <source>
        <dbReference type="PROSITE-ProRule" id="PRU01240"/>
    </source>
</evidence>
<dbReference type="Gene3D" id="3.40.50.200">
    <property type="entry name" value="Peptidase S8/S53 domain"/>
    <property type="match status" value="1"/>
</dbReference>
<evidence type="ECO:0000256" key="5">
    <source>
        <dbReference type="PIRSR" id="PIRSR615500-1"/>
    </source>
</evidence>
<accession>A0A9D2LRD8</accession>
<evidence type="ECO:0000256" key="2">
    <source>
        <dbReference type="ARBA" id="ARBA00022670"/>
    </source>
</evidence>
<dbReference type="Pfam" id="PF00082">
    <property type="entry name" value="Peptidase_S8"/>
    <property type="match status" value="1"/>
</dbReference>
<dbReference type="InterPro" id="IPR022398">
    <property type="entry name" value="Peptidase_S8_His-AS"/>
</dbReference>
<keyword evidence="4 6" id="KW-0720">Serine protease</keyword>
<dbReference type="EMBL" id="DWYZ01000100">
    <property type="protein sequence ID" value="HJB28180.1"/>
    <property type="molecule type" value="Genomic_DNA"/>
</dbReference>
<dbReference type="InterPro" id="IPR034045">
    <property type="entry name" value="Pep_S8_CspA-like"/>
</dbReference>
<evidence type="ECO:0000259" key="7">
    <source>
        <dbReference type="Pfam" id="PF00082"/>
    </source>
</evidence>
<dbReference type="InterPro" id="IPR051048">
    <property type="entry name" value="Peptidase_S8/S53_subtilisin"/>
</dbReference>
<dbReference type="PIRSF" id="PIRSF037894">
    <property type="entry name" value="Subtilisin_rel_CspABC"/>
    <property type="match status" value="1"/>
</dbReference>
<organism evidence="8 9">
    <name type="scientific">Candidatus Blautia faecavium</name>
    <dbReference type="NCBI Taxonomy" id="2838487"/>
    <lineage>
        <taxon>Bacteria</taxon>
        <taxon>Bacillati</taxon>
        <taxon>Bacillota</taxon>
        <taxon>Clostridia</taxon>
        <taxon>Lachnospirales</taxon>
        <taxon>Lachnospiraceae</taxon>
        <taxon>Blautia</taxon>
    </lineage>
</organism>
<dbReference type="InterPro" id="IPR023827">
    <property type="entry name" value="Peptidase_S8_Asp-AS"/>
</dbReference>
<feature type="domain" description="Peptidase S8/S53" evidence="7">
    <location>
        <begin position="112"/>
        <end position="564"/>
    </location>
</feature>
<feature type="active site" description="Charge relay system" evidence="5 6">
    <location>
        <position position="187"/>
    </location>
</feature>
<dbReference type="SUPFAM" id="SSF52743">
    <property type="entry name" value="Subtilisin-like"/>
    <property type="match status" value="1"/>
</dbReference>
<dbReference type="GO" id="GO:0006508">
    <property type="term" value="P:proteolysis"/>
    <property type="evidence" value="ECO:0007669"/>
    <property type="project" value="UniProtKB-KW"/>
</dbReference>
<reference evidence="8" key="2">
    <citation type="submission" date="2021-04" db="EMBL/GenBank/DDBJ databases">
        <authorList>
            <person name="Gilroy R."/>
        </authorList>
    </citation>
    <scope>NUCLEOTIDE SEQUENCE</scope>
    <source>
        <strain evidence="8">ChiSjej1B19-5720</strain>
    </source>
</reference>
<gene>
    <name evidence="8" type="ORF">IAA06_05220</name>
</gene>
<dbReference type="PANTHER" id="PTHR43399:SF4">
    <property type="entry name" value="CELL WALL-ASSOCIATED PROTEASE"/>
    <property type="match status" value="1"/>
</dbReference>
<dbReference type="GO" id="GO:0004252">
    <property type="term" value="F:serine-type endopeptidase activity"/>
    <property type="evidence" value="ECO:0007669"/>
    <property type="project" value="UniProtKB-UniRule"/>
</dbReference>
<comment type="caution">
    <text evidence="8">The sequence shown here is derived from an EMBL/GenBank/DDBJ whole genome shotgun (WGS) entry which is preliminary data.</text>
</comment>
<feature type="active site" description="Charge relay system" evidence="5 6">
    <location>
        <position position="510"/>
    </location>
</feature>
<keyword evidence="2 6" id="KW-0645">Protease</keyword>
<dbReference type="Gene3D" id="2.60.120.1290">
    <property type="match status" value="1"/>
</dbReference>
<keyword evidence="3 6" id="KW-0378">Hydrolase</keyword>
<reference evidence="8" key="1">
    <citation type="journal article" date="2021" name="PeerJ">
        <title>Extensive microbial diversity within the chicken gut microbiome revealed by metagenomics and culture.</title>
        <authorList>
            <person name="Gilroy R."/>
            <person name="Ravi A."/>
            <person name="Getino M."/>
            <person name="Pursley I."/>
            <person name="Horton D.L."/>
            <person name="Alikhan N.F."/>
            <person name="Baker D."/>
            <person name="Gharbi K."/>
            <person name="Hall N."/>
            <person name="Watson M."/>
            <person name="Adriaenssens E.M."/>
            <person name="Foster-Nyarko E."/>
            <person name="Jarju S."/>
            <person name="Secka A."/>
            <person name="Antonio M."/>
            <person name="Oren A."/>
            <person name="Chaudhuri R.R."/>
            <person name="La Ragione R."/>
            <person name="Hildebrand F."/>
            <person name="Pallen M.J."/>
        </authorList>
    </citation>
    <scope>NUCLEOTIDE SEQUENCE</scope>
    <source>
        <strain evidence="8">ChiSjej1B19-5720</strain>
    </source>
</reference>
<evidence type="ECO:0000256" key="4">
    <source>
        <dbReference type="ARBA" id="ARBA00022825"/>
    </source>
</evidence>
<sequence>MLSPEDYETGCLMAQEDEERLSPAQDEGYQSFIVKYNQNVYGQEEYASDSTFQVIDDYFAIVYTPLEKGREPEITSYSYNSIPKCYTYMDVEALNASGVTRLHEHPYLKLRGRGTAVAVIDSGIDYTNPVFQDENGSKILCLWDQTIPGEGNEGAPFGRVFTKREIDKALGEEEPLSIVPSMDTNGHGTMVAGAAAGSMREQEDFSGAAPEASLIIIKLKPAKRYLREFYLLPANAEAFQEDDLMLAVSFAMEQAKKYRMPLSICIGLGTSQGAHLGYSPLSQFAGSAASFSQNSISVAAGNEGMARHHFDGNIGEGGEEETAELRIGEDTDGFTMELWGEPSENYQITIQSPTGENLEVSTAVRSTTQELSFVFVETKILVNYIAIERQSGNSLVFFRFLHPAAGLWRIKVRGDGRERARFHIWLPVTGLIPEGTYFLQSSPYYTVTSPGDSIECMTSTAYQYRDNSLFLEASRGFTPIGSVKPNFAAPGVGIRVPLLSGGFGEASGSSLAAAQTAGIAALMFEWAVIRGNEPFFSGNSVKNYLQRGARRDEGLSYPNPEWGYGRVNLYHTFELLT</sequence>
<dbReference type="CDD" id="cd07478">
    <property type="entry name" value="Peptidases_S8_CspA-like"/>
    <property type="match status" value="1"/>
</dbReference>
<evidence type="ECO:0000313" key="9">
    <source>
        <dbReference type="Proteomes" id="UP000823842"/>
    </source>
</evidence>
<dbReference type="InterPro" id="IPR000209">
    <property type="entry name" value="Peptidase_S8/S53_dom"/>
</dbReference>
<dbReference type="PROSITE" id="PS51892">
    <property type="entry name" value="SUBTILASE"/>
    <property type="match status" value="1"/>
</dbReference>
<dbReference type="PRINTS" id="PR00723">
    <property type="entry name" value="SUBTILISIN"/>
</dbReference>
<dbReference type="AlphaFoldDB" id="A0A9D2LRD8"/>
<dbReference type="InterPro" id="IPR017310">
    <property type="entry name" value="Pept_S8A_subtilisin_clostridia"/>
</dbReference>
<name>A0A9D2LRD8_9FIRM</name>
<evidence type="ECO:0000256" key="3">
    <source>
        <dbReference type="ARBA" id="ARBA00022801"/>
    </source>
</evidence>
<dbReference type="Proteomes" id="UP000823842">
    <property type="component" value="Unassembled WGS sequence"/>
</dbReference>
<proteinExistence type="inferred from homology"/>
<protein>
    <submittedName>
        <fullName evidence="8">S8 family peptidase</fullName>
    </submittedName>
</protein>
<dbReference type="PROSITE" id="PS00137">
    <property type="entry name" value="SUBTILASE_HIS"/>
    <property type="match status" value="1"/>
</dbReference>
<dbReference type="PROSITE" id="PS00136">
    <property type="entry name" value="SUBTILASE_ASP"/>
    <property type="match status" value="1"/>
</dbReference>
<evidence type="ECO:0000256" key="1">
    <source>
        <dbReference type="ARBA" id="ARBA00011073"/>
    </source>
</evidence>